<gene>
    <name evidence="8" type="ORF">HYT40_03700</name>
</gene>
<feature type="domain" description="Zinc finger DksA/TraR C4-type" evidence="7">
    <location>
        <begin position="89"/>
        <end position="116"/>
    </location>
</feature>
<keyword evidence="3" id="KW-0862">Zinc</keyword>
<protein>
    <submittedName>
        <fullName evidence="8">TraR/DksA C4-type zinc finger protein</fullName>
    </submittedName>
</protein>
<dbReference type="Gene3D" id="1.20.120.910">
    <property type="entry name" value="DksA, coiled-coil domain"/>
    <property type="match status" value="1"/>
</dbReference>
<evidence type="ECO:0000313" key="8">
    <source>
        <dbReference type="EMBL" id="MBI2097220.1"/>
    </source>
</evidence>
<dbReference type="PANTHER" id="PTHR33823:SF4">
    <property type="entry name" value="GENERAL STRESS PROTEIN 16O"/>
    <property type="match status" value="1"/>
</dbReference>
<evidence type="ECO:0000256" key="5">
    <source>
        <dbReference type="SAM" id="Coils"/>
    </source>
</evidence>
<feature type="coiled-coil region" evidence="5">
    <location>
        <begin position="3"/>
        <end position="30"/>
    </location>
</feature>
<feature type="compositionally biased region" description="Basic and acidic residues" evidence="6">
    <location>
        <begin position="31"/>
        <end position="47"/>
    </location>
</feature>
<organism evidence="8 9">
    <name type="scientific">Candidatus Sungiibacteriota bacterium</name>
    <dbReference type="NCBI Taxonomy" id="2750080"/>
    <lineage>
        <taxon>Bacteria</taxon>
        <taxon>Candidatus Sungiibacteriota</taxon>
    </lineage>
</organism>
<evidence type="ECO:0000256" key="2">
    <source>
        <dbReference type="ARBA" id="ARBA00022771"/>
    </source>
</evidence>
<dbReference type="PROSITE" id="PS51128">
    <property type="entry name" value="ZF_DKSA_2"/>
    <property type="match status" value="1"/>
</dbReference>
<dbReference type="InterPro" id="IPR020458">
    <property type="entry name" value="Znf_DskA_TraR_CS"/>
</dbReference>
<feature type="zinc finger region" description="dksA C4-type" evidence="4">
    <location>
        <begin position="92"/>
        <end position="116"/>
    </location>
</feature>
<evidence type="ECO:0000256" key="4">
    <source>
        <dbReference type="PROSITE-ProRule" id="PRU00510"/>
    </source>
</evidence>
<dbReference type="InterPro" id="IPR000962">
    <property type="entry name" value="Znf_DskA_TraR"/>
</dbReference>
<evidence type="ECO:0000256" key="3">
    <source>
        <dbReference type="ARBA" id="ARBA00022833"/>
    </source>
</evidence>
<dbReference type="PANTHER" id="PTHR33823">
    <property type="entry name" value="RNA POLYMERASE-BINDING TRANSCRIPTION FACTOR DKSA-RELATED"/>
    <property type="match status" value="1"/>
</dbReference>
<dbReference type="PROSITE" id="PS01102">
    <property type="entry name" value="ZF_DKSA_1"/>
    <property type="match status" value="1"/>
</dbReference>
<feature type="compositionally biased region" description="Acidic residues" evidence="6">
    <location>
        <begin position="48"/>
        <end position="61"/>
    </location>
</feature>
<dbReference type="Pfam" id="PF01258">
    <property type="entry name" value="zf-dskA_traR"/>
    <property type="match status" value="1"/>
</dbReference>
<feature type="region of interest" description="Disordered" evidence="6">
    <location>
        <begin position="31"/>
        <end position="62"/>
    </location>
</feature>
<sequence length="117" mass="13114">MDTELLNTVKETLKKEKALLEQELSSIAAKDPRVAGDWDSKHPRVPEGNEEEAADEVEEYEERNLVEQTLETRLRDVVSALAKIANNAYGTCEKCGAQIQKERLVAVPSARTCEHCM</sequence>
<name>A0A931SDY7_9BACT</name>
<dbReference type="AlphaFoldDB" id="A0A931SDY7"/>
<accession>A0A931SDY7</accession>
<dbReference type="SUPFAM" id="SSF57716">
    <property type="entry name" value="Glucocorticoid receptor-like (DNA-binding domain)"/>
    <property type="match status" value="1"/>
</dbReference>
<dbReference type="Proteomes" id="UP000724148">
    <property type="component" value="Unassembled WGS sequence"/>
</dbReference>
<evidence type="ECO:0000256" key="6">
    <source>
        <dbReference type="SAM" id="MobiDB-lite"/>
    </source>
</evidence>
<dbReference type="EMBL" id="JACOZA010000089">
    <property type="protein sequence ID" value="MBI2097220.1"/>
    <property type="molecule type" value="Genomic_DNA"/>
</dbReference>
<keyword evidence="1" id="KW-0479">Metal-binding</keyword>
<evidence type="ECO:0000256" key="1">
    <source>
        <dbReference type="ARBA" id="ARBA00022723"/>
    </source>
</evidence>
<proteinExistence type="predicted"/>
<keyword evidence="2" id="KW-0863">Zinc-finger</keyword>
<comment type="caution">
    <text evidence="8">The sequence shown here is derived from an EMBL/GenBank/DDBJ whole genome shotgun (WGS) entry which is preliminary data.</text>
</comment>
<dbReference type="GO" id="GO:0008270">
    <property type="term" value="F:zinc ion binding"/>
    <property type="evidence" value="ECO:0007669"/>
    <property type="project" value="UniProtKB-KW"/>
</dbReference>
<keyword evidence="5" id="KW-0175">Coiled coil</keyword>
<evidence type="ECO:0000259" key="7">
    <source>
        <dbReference type="Pfam" id="PF01258"/>
    </source>
</evidence>
<evidence type="ECO:0000313" key="9">
    <source>
        <dbReference type="Proteomes" id="UP000724148"/>
    </source>
</evidence>
<reference evidence="8" key="1">
    <citation type="submission" date="2020-07" db="EMBL/GenBank/DDBJ databases">
        <title>Huge and variable diversity of episymbiotic CPR bacteria and DPANN archaea in groundwater ecosystems.</title>
        <authorList>
            <person name="He C.Y."/>
            <person name="Keren R."/>
            <person name="Whittaker M."/>
            <person name="Farag I.F."/>
            <person name="Doudna J."/>
            <person name="Cate J.H.D."/>
            <person name="Banfield J.F."/>
        </authorList>
    </citation>
    <scope>NUCLEOTIDE SEQUENCE</scope>
    <source>
        <strain evidence="8">NC_groundwater_193_Ag_S-0.1um_51_7</strain>
    </source>
</reference>